<dbReference type="PROSITE" id="PS01095">
    <property type="entry name" value="GH18_1"/>
    <property type="match status" value="1"/>
</dbReference>
<dbReference type="InterPro" id="IPR050542">
    <property type="entry name" value="Glycosyl_Hydrlase18_Chitinase"/>
</dbReference>
<evidence type="ECO:0000256" key="9">
    <source>
        <dbReference type="ARBA" id="ARBA00022801"/>
    </source>
</evidence>
<dbReference type="SUPFAM" id="SSF51445">
    <property type="entry name" value="(Trans)glycosidases"/>
    <property type="match status" value="1"/>
</dbReference>
<dbReference type="InterPro" id="IPR002016">
    <property type="entry name" value="Haem_peroxidase"/>
</dbReference>
<accession>A0ABQ7L5X1</accession>
<evidence type="ECO:0000256" key="3">
    <source>
        <dbReference type="ARBA" id="ARBA00001913"/>
    </source>
</evidence>
<dbReference type="InterPro" id="IPR001579">
    <property type="entry name" value="Glyco_hydro_18_chit_AS"/>
</dbReference>
<comment type="similarity">
    <text evidence="5">Belongs to the peroxidase family. Ascorbate peroxidase subfamily.</text>
</comment>
<proteinExistence type="inferred from homology"/>
<dbReference type="Gene3D" id="3.20.20.80">
    <property type="entry name" value="Glycosidases"/>
    <property type="match status" value="1"/>
</dbReference>
<evidence type="ECO:0000313" key="22">
    <source>
        <dbReference type="EMBL" id="KAG5381983.1"/>
    </source>
</evidence>
<evidence type="ECO:0000256" key="8">
    <source>
        <dbReference type="ARBA" id="ARBA00022723"/>
    </source>
</evidence>
<evidence type="ECO:0000256" key="13">
    <source>
        <dbReference type="ARBA" id="ARBA00023157"/>
    </source>
</evidence>
<evidence type="ECO:0000256" key="14">
    <source>
        <dbReference type="ARBA" id="ARBA00023277"/>
    </source>
</evidence>
<evidence type="ECO:0000256" key="15">
    <source>
        <dbReference type="ARBA" id="ARBA00023295"/>
    </source>
</evidence>
<dbReference type="CDD" id="cd02877">
    <property type="entry name" value="GH18_hevamine_XipI_class_III"/>
    <property type="match status" value="1"/>
</dbReference>
<dbReference type="EMBL" id="JADBGQ010000008">
    <property type="protein sequence ID" value="KAG5381983.1"/>
    <property type="molecule type" value="Genomic_DNA"/>
</dbReference>
<comment type="caution">
    <text evidence="22">The sequence shown here is derived from an EMBL/GenBank/DDBJ whole genome shotgun (WGS) entry which is preliminary data.</text>
</comment>
<evidence type="ECO:0000256" key="2">
    <source>
        <dbReference type="ARBA" id="ARBA00000822"/>
    </source>
</evidence>
<dbReference type="InterPro" id="IPR045321">
    <property type="entry name" value="Cts1-like"/>
</dbReference>
<keyword evidence="18" id="KW-1133">Transmembrane helix</keyword>
<keyword evidence="14" id="KW-0119">Carbohydrate metabolism</keyword>
<dbReference type="Gene3D" id="1.10.520.10">
    <property type="match status" value="1"/>
</dbReference>
<dbReference type="PRINTS" id="PR00458">
    <property type="entry name" value="PEROXIDASE"/>
</dbReference>
<dbReference type="PANTHER" id="PTHR45708:SF21">
    <property type="entry name" value="ACIDIC ENDOCHITINASE"/>
    <property type="match status" value="1"/>
</dbReference>
<comment type="cofactor">
    <cofactor evidence="4">
        <name>heme b</name>
        <dbReference type="ChEBI" id="CHEBI:60344"/>
    </cofactor>
</comment>
<dbReference type="InterPro" id="IPR033905">
    <property type="entry name" value="Secretory_peroxidase"/>
</dbReference>
<dbReference type="Pfam" id="PF00141">
    <property type="entry name" value="peroxidase"/>
    <property type="match status" value="1"/>
</dbReference>
<evidence type="ECO:0008006" key="24">
    <source>
        <dbReference type="Google" id="ProtNLM"/>
    </source>
</evidence>
<feature type="domain" description="Plant heme peroxidase family profile" evidence="20">
    <location>
        <begin position="332"/>
        <end position="633"/>
    </location>
</feature>
<reference evidence="22 23" key="1">
    <citation type="submission" date="2021-03" db="EMBL/GenBank/DDBJ databases">
        <authorList>
            <person name="King G.J."/>
            <person name="Bancroft I."/>
            <person name="Baten A."/>
            <person name="Bloomfield J."/>
            <person name="Borpatragohain P."/>
            <person name="He Z."/>
            <person name="Irish N."/>
            <person name="Irwin J."/>
            <person name="Liu K."/>
            <person name="Mauleon R.P."/>
            <person name="Moore J."/>
            <person name="Morris R."/>
            <person name="Ostergaard L."/>
            <person name="Wang B."/>
            <person name="Wells R."/>
        </authorList>
    </citation>
    <scope>NUCLEOTIDE SEQUENCE [LARGE SCALE GENOMIC DNA]</scope>
    <source>
        <strain evidence="22">R-o-18</strain>
        <tissue evidence="22">Leaf</tissue>
    </source>
</reference>
<evidence type="ECO:0000259" key="20">
    <source>
        <dbReference type="PROSITE" id="PS50873"/>
    </source>
</evidence>
<dbReference type="InterPro" id="IPR001223">
    <property type="entry name" value="Glyco_hydro18_cat"/>
</dbReference>
<sequence length="638" mass="69896">MSNIKFPKHVLFFVFFLIFLLSKSSDAYGGIAIYWGQNGNEGNLSSTCATGRYAYVNVAFLVKFGNGQTPELNLAGHCNPAANTCTHFGTQVKDCQSRGIKVMLSLGGGIGNYSIGSREDAKVVANYLWNNFLGGKSSSRPLGDAVLDGIDFNIELGSPQYYDDLARFLSKYGVKGRKVYLTGAPQCPFPDRLMGSALDTELFDYVWVQFYNNAPCQYTSGNTKSLFDSWNTWTTSVTAQKIFLGLPAAPQAAGSGYIPPDILISQILPTLKESKKYGGIMLWSKFWDDQNGYSSSILASFVLFFPLLALLVISLAGTATVEAATGLNPPVKLVWHYYKVTNTCDDAETYIRHQVEKFYRNDSSIAPKLLRLLYSDCMVNGCDASVLLQGPNSERTAPQNRGLGGFVIIDKIKKVLETRCPGVVSCADILNLATRDAVHMAGAPSYPVLTGRRDGGVLNADAVDLPSPSISVEESLAYFKSKGLDVLDMTTLLGAHSMGKTHCSHIVNRLYNFKNTGKPDPTMNTTLVSELRTRCPPRTKKGQTDPLVYLNPDSGSSNRFSNSYYSRVLSHNAVLGVDQQLIYNDDSMEITQEFDASFEDFRKSFALAMSRMGSINVLTGKAGEIRRDCRVTNANYGA</sequence>
<keyword evidence="23" id="KW-1185">Reference proteome</keyword>
<comment type="catalytic activity">
    <reaction evidence="2">
        <text>Random endo-hydrolysis of N-acetyl-beta-D-glucosaminide (1-&gt;4)-beta-linkages in chitin and chitodextrins.</text>
        <dbReference type="EC" id="3.2.1.14"/>
    </reaction>
</comment>
<comment type="cofactor">
    <cofactor evidence="3">
        <name>Ca(2+)</name>
        <dbReference type="ChEBI" id="CHEBI:29108"/>
    </cofactor>
</comment>
<evidence type="ECO:0000256" key="11">
    <source>
        <dbReference type="ARBA" id="ARBA00023004"/>
    </source>
</evidence>
<keyword evidence="6" id="KW-0575">Peroxidase</keyword>
<evidence type="ECO:0000256" key="1">
    <source>
        <dbReference type="ARBA" id="ARBA00000189"/>
    </source>
</evidence>
<dbReference type="InterPro" id="IPR010255">
    <property type="entry name" value="Haem_peroxidase_sf"/>
</dbReference>
<keyword evidence="10" id="KW-0560">Oxidoreductase</keyword>
<keyword evidence="12" id="KW-0146">Chitin degradation</keyword>
<keyword evidence="15 17" id="KW-0326">Glycosidase</keyword>
<evidence type="ECO:0000256" key="19">
    <source>
        <dbReference type="SAM" id="SignalP"/>
    </source>
</evidence>
<feature type="signal peptide" evidence="19">
    <location>
        <begin position="1"/>
        <end position="27"/>
    </location>
</feature>
<dbReference type="PRINTS" id="PR00461">
    <property type="entry name" value="PLPEROXIDASE"/>
</dbReference>
<dbReference type="PANTHER" id="PTHR45708">
    <property type="entry name" value="ENDOCHITINASE"/>
    <property type="match status" value="1"/>
</dbReference>
<keyword evidence="8" id="KW-0479">Metal-binding</keyword>
<keyword evidence="9 17" id="KW-0378">Hydrolase</keyword>
<evidence type="ECO:0000313" key="23">
    <source>
        <dbReference type="Proteomes" id="UP000823674"/>
    </source>
</evidence>
<evidence type="ECO:0000256" key="16">
    <source>
        <dbReference type="ARBA" id="ARBA00023326"/>
    </source>
</evidence>
<feature type="chain" id="PRO_5047519908" description="Peroxidase" evidence="19">
    <location>
        <begin position="28"/>
        <end position="638"/>
    </location>
</feature>
<dbReference type="InterPro" id="IPR017853">
    <property type="entry name" value="GH"/>
</dbReference>
<comment type="catalytic activity">
    <reaction evidence="1">
        <text>2 a phenolic donor + H2O2 = 2 a phenolic radical donor + 2 H2O</text>
        <dbReference type="Rhea" id="RHEA:56136"/>
        <dbReference type="ChEBI" id="CHEBI:15377"/>
        <dbReference type="ChEBI" id="CHEBI:16240"/>
        <dbReference type="ChEBI" id="CHEBI:139520"/>
        <dbReference type="ChEBI" id="CHEBI:139521"/>
        <dbReference type="EC" id="1.11.1.7"/>
    </reaction>
</comment>
<organism evidence="22 23">
    <name type="scientific">Brassica rapa subsp. trilocularis</name>
    <dbReference type="NCBI Taxonomy" id="1813537"/>
    <lineage>
        <taxon>Eukaryota</taxon>
        <taxon>Viridiplantae</taxon>
        <taxon>Streptophyta</taxon>
        <taxon>Embryophyta</taxon>
        <taxon>Tracheophyta</taxon>
        <taxon>Spermatophyta</taxon>
        <taxon>Magnoliopsida</taxon>
        <taxon>eudicotyledons</taxon>
        <taxon>Gunneridae</taxon>
        <taxon>Pentapetalae</taxon>
        <taxon>rosids</taxon>
        <taxon>malvids</taxon>
        <taxon>Brassicales</taxon>
        <taxon>Brassicaceae</taxon>
        <taxon>Brassiceae</taxon>
        <taxon>Brassica</taxon>
    </lineage>
</organism>
<keyword evidence="11" id="KW-0408">Iron</keyword>
<feature type="domain" description="GH18" evidence="21">
    <location>
        <begin position="29"/>
        <end position="304"/>
    </location>
</feature>
<evidence type="ECO:0000259" key="21">
    <source>
        <dbReference type="PROSITE" id="PS51910"/>
    </source>
</evidence>
<evidence type="ECO:0000256" key="17">
    <source>
        <dbReference type="RuleBase" id="RU000489"/>
    </source>
</evidence>
<dbReference type="Pfam" id="PF00704">
    <property type="entry name" value="Glyco_hydro_18"/>
    <property type="match status" value="1"/>
</dbReference>
<keyword evidence="18" id="KW-0472">Membrane</keyword>
<dbReference type="InterPro" id="IPR000823">
    <property type="entry name" value="Peroxidase_pln"/>
</dbReference>
<evidence type="ECO:0000256" key="18">
    <source>
        <dbReference type="SAM" id="Phobius"/>
    </source>
</evidence>
<evidence type="ECO:0000256" key="7">
    <source>
        <dbReference type="ARBA" id="ARBA00022617"/>
    </source>
</evidence>
<dbReference type="SUPFAM" id="SSF48113">
    <property type="entry name" value="Heme-dependent peroxidases"/>
    <property type="match status" value="1"/>
</dbReference>
<evidence type="ECO:0000256" key="12">
    <source>
        <dbReference type="ARBA" id="ARBA00023024"/>
    </source>
</evidence>
<dbReference type="InterPro" id="IPR019793">
    <property type="entry name" value="Peroxidases_heam-ligand_BS"/>
</dbReference>
<dbReference type="Gene3D" id="1.10.420.10">
    <property type="entry name" value="Peroxidase, domain 2"/>
    <property type="match status" value="1"/>
</dbReference>
<evidence type="ECO:0000256" key="10">
    <source>
        <dbReference type="ARBA" id="ARBA00023002"/>
    </source>
</evidence>
<dbReference type="PROSITE" id="PS00435">
    <property type="entry name" value="PEROXIDASE_1"/>
    <property type="match status" value="1"/>
</dbReference>
<gene>
    <name evidence="22" type="primary">A09p007180.1_BraROA</name>
    <name evidence="22" type="ORF">IGI04_033453</name>
</gene>
<evidence type="ECO:0000256" key="6">
    <source>
        <dbReference type="ARBA" id="ARBA00022559"/>
    </source>
</evidence>
<protein>
    <recommendedName>
        <fullName evidence="24">Peroxidase</fullName>
    </recommendedName>
</protein>
<dbReference type="CDD" id="cd00693">
    <property type="entry name" value="secretory_peroxidase"/>
    <property type="match status" value="1"/>
</dbReference>
<dbReference type="PROSITE" id="PS51910">
    <property type="entry name" value="GH18_2"/>
    <property type="match status" value="1"/>
</dbReference>
<keyword evidence="18" id="KW-0812">Transmembrane</keyword>
<keyword evidence="13" id="KW-1015">Disulfide bond</keyword>
<dbReference type="PROSITE" id="PS50873">
    <property type="entry name" value="PEROXIDASE_4"/>
    <property type="match status" value="1"/>
</dbReference>
<feature type="transmembrane region" description="Helical" evidence="18">
    <location>
        <begin position="297"/>
        <end position="317"/>
    </location>
</feature>
<evidence type="ECO:0000256" key="5">
    <source>
        <dbReference type="ARBA" id="ARBA00006873"/>
    </source>
</evidence>
<name>A0ABQ7L5X1_BRACM</name>
<keyword evidence="19" id="KW-0732">Signal</keyword>
<keyword evidence="16" id="KW-0624">Polysaccharide degradation</keyword>
<evidence type="ECO:0000256" key="4">
    <source>
        <dbReference type="ARBA" id="ARBA00001970"/>
    </source>
</evidence>
<keyword evidence="7" id="KW-0349">Heme</keyword>
<dbReference type="Proteomes" id="UP000823674">
    <property type="component" value="Chromosome A09"/>
</dbReference>